<evidence type="ECO:0000256" key="3">
    <source>
        <dbReference type="SAM" id="MobiDB-lite"/>
    </source>
</evidence>
<evidence type="ECO:0000313" key="5">
    <source>
        <dbReference type="Proteomes" id="UP000233551"/>
    </source>
</evidence>
<evidence type="ECO:0000313" key="4">
    <source>
        <dbReference type="EMBL" id="PKI41656.1"/>
    </source>
</evidence>
<dbReference type="PANTHER" id="PTHR34045">
    <property type="entry name" value="OS03G0406300 PROTEIN"/>
    <property type="match status" value="1"/>
</dbReference>
<evidence type="ECO:0000256" key="2">
    <source>
        <dbReference type="ARBA" id="ARBA00024198"/>
    </source>
</evidence>
<dbReference type="STRING" id="22663.A0A2I0IE51"/>
<accession>A0A2I0IE51</accession>
<organism evidence="4 5">
    <name type="scientific">Punica granatum</name>
    <name type="common">Pomegranate</name>
    <dbReference type="NCBI Taxonomy" id="22663"/>
    <lineage>
        <taxon>Eukaryota</taxon>
        <taxon>Viridiplantae</taxon>
        <taxon>Streptophyta</taxon>
        <taxon>Embryophyta</taxon>
        <taxon>Tracheophyta</taxon>
        <taxon>Spermatophyta</taxon>
        <taxon>Magnoliopsida</taxon>
        <taxon>eudicotyledons</taxon>
        <taxon>Gunneridae</taxon>
        <taxon>Pentapetalae</taxon>
        <taxon>rosids</taxon>
        <taxon>malvids</taxon>
        <taxon>Myrtales</taxon>
        <taxon>Lythraceae</taxon>
        <taxon>Punica</taxon>
    </lineage>
</organism>
<name>A0A2I0IE51_PUNGR</name>
<dbReference type="GO" id="GO:0040008">
    <property type="term" value="P:regulation of growth"/>
    <property type="evidence" value="ECO:0007669"/>
    <property type="project" value="InterPro"/>
</dbReference>
<evidence type="ECO:0000256" key="1">
    <source>
        <dbReference type="ARBA" id="ARBA00022604"/>
    </source>
</evidence>
<comment type="similarity">
    <text evidence="2">Belongs to the LAZY family.</text>
</comment>
<reference evidence="4 5" key="1">
    <citation type="submission" date="2017-11" db="EMBL/GenBank/DDBJ databases">
        <title>De-novo sequencing of pomegranate (Punica granatum L.) genome.</title>
        <authorList>
            <person name="Akparov Z."/>
            <person name="Amiraslanov A."/>
            <person name="Hajiyeva S."/>
            <person name="Abbasov M."/>
            <person name="Kaur K."/>
            <person name="Hamwieh A."/>
            <person name="Solovyev V."/>
            <person name="Salamov A."/>
            <person name="Braich B."/>
            <person name="Kosarev P."/>
            <person name="Mahmoud A."/>
            <person name="Hajiyev E."/>
            <person name="Babayeva S."/>
            <person name="Izzatullayeva V."/>
            <person name="Mammadov A."/>
            <person name="Mammadov A."/>
            <person name="Sharifova S."/>
            <person name="Ojaghi J."/>
            <person name="Eynullazada K."/>
            <person name="Bayramov B."/>
            <person name="Abdulazimova A."/>
            <person name="Shahmuradov I."/>
        </authorList>
    </citation>
    <scope>NUCLEOTIDE SEQUENCE [LARGE SCALE GENOMIC DNA]</scope>
    <source>
        <strain evidence="5">cv. AG2017</strain>
        <tissue evidence="4">Leaf</tissue>
    </source>
</reference>
<sequence length="347" mass="39208">MSICGDWTILGVRSTIGGDSMGKNHPCSSFAILAGFSAFSWKLLFLEARVRSIPYAIRGENVILIGELDLEKDGLPSHTIRVSAAEIRRILLVPRKSHHGSPLIDHQGYWRLAISGMPTWERRIREVGKLQKELTKLLSRKAGTSKTQNEIADLPVDRFLSCPSSLEVDRRTSNSWSHCWEAGTGDSDDLDIEKSISVIIGKCKEICADQKKKQAIRRKSISFLLKKKFIFRSGFAPATSLRDILQESRMEKLLRILLQKKIYPQRSSQPSSIKRYLEDKPKLKARKENDNGDDINDIYDRERTDDKGKWVKTDSDCERFGLYGSHLASMRLGSASPGHPASKRPDL</sequence>
<protein>
    <submittedName>
        <fullName evidence="4">Uncharacterized protein</fullName>
    </submittedName>
</protein>
<dbReference type="AlphaFoldDB" id="A0A2I0IE51"/>
<feature type="compositionally biased region" description="Basic and acidic residues" evidence="3">
    <location>
        <begin position="275"/>
        <end position="290"/>
    </location>
</feature>
<dbReference type="GO" id="GO:0009630">
    <property type="term" value="P:gravitropism"/>
    <property type="evidence" value="ECO:0007669"/>
    <property type="project" value="InterPro"/>
</dbReference>
<comment type="caution">
    <text evidence="4">The sequence shown here is derived from an EMBL/GenBank/DDBJ whole genome shotgun (WGS) entry which is preliminary data.</text>
</comment>
<gene>
    <name evidence="4" type="ORF">CRG98_037963</name>
</gene>
<proteinExistence type="inferred from homology"/>
<dbReference type="Proteomes" id="UP000233551">
    <property type="component" value="Unassembled WGS sequence"/>
</dbReference>
<feature type="region of interest" description="Disordered" evidence="3">
    <location>
        <begin position="269"/>
        <end position="300"/>
    </location>
</feature>
<keyword evidence="5" id="KW-1185">Reference proteome</keyword>
<dbReference type="EMBL" id="PGOL01003331">
    <property type="protein sequence ID" value="PKI41656.1"/>
    <property type="molecule type" value="Genomic_DNA"/>
</dbReference>
<keyword evidence="1" id="KW-0341">Growth regulation</keyword>
<dbReference type="PANTHER" id="PTHR34045:SF3">
    <property type="entry name" value="PROTEIN LAZY 4"/>
    <property type="match status" value="1"/>
</dbReference>
<dbReference type="InterPro" id="IPR044683">
    <property type="entry name" value="LAZY"/>
</dbReference>